<evidence type="ECO:0000259" key="6">
    <source>
        <dbReference type="Pfam" id="PF00107"/>
    </source>
</evidence>
<dbReference type="PANTHER" id="PTHR42813:SF2">
    <property type="entry name" value="DEHYDROGENASE, ZINC-CONTAINING, PUTATIVE (AFU_ORTHOLOGUE AFUA_2G02810)-RELATED"/>
    <property type="match status" value="1"/>
</dbReference>
<dbReference type="PROSITE" id="PS00059">
    <property type="entry name" value="ADH_ZINC"/>
    <property type="match status" value="1"/>
</dbReference>
<dbReference type="AlphaFoldDB" id="A0A9X3S8P9"/>
<sequence>MRANVWSGRNTVQVENVPDPKILNDRDAIVKISSTAICGSDLHLYDGYIPTMEKGDILGHEFMGEIVDVGRGVSNLRVGDRVVVPFPIACGNCWACRHELYSVCENSNPNAGLAEKMFGHATAGIFGYSHLTGGYAGGQAEYARVPFADVGPLKIEDGLPDEQVLFLSDILPTGFMGADFCEIQGGESIAVFGAGPVGQFAIASAVMLGAEQVIAIDQFDYRLEMARNRAGATDTINFDEDADIVEQLKVLTGGRGPDAVIDAVGMEATDSHGVLHAAERVKQATRSESDRGGALRDAILACRPGGIVSIIGVYGGLMDKVPMGALMNKGLTIKTGQCHVQRYMKPLYERITKGDIDPSFIVTHRLDLGQAPDGYETFKHKQDECVKVVLKP</sequence>
<dbReference type="InterPro" id="IPR013154">
    <property type="entry name" value="ADH-like_N"/>
</dbReference>
<gene>
    <name evidence="8" type="ORF">OJ997_09755</name>
</gene>
<dbReference type="SUPFAM" id="SSF50129">
    <property type="entry name" value="GroES-like"/>
    <property type="match status" value="1"/>
</dbReference>
<dbReference type="Gene3D" id="3.90.180.10">
    <property type="entry name" value="Medium-chain alcohol dehydrogenases, catalytic domain"/>
    <property type="match status" value="1"/>
</dbReference>
<dbReference type="SUPFAM" id="SSF51735">
    <property type="entry name" value="NAD(P)-binding Rossmann-fold domains"/>
    <property type="match status" value="1"/>
</dbReference>
<dbReference type="Pfam" id="PF00107">
    <property type="entry name" value="ADH_zinc_N"/>
    <property type="match status" value="1"/>
</dbReference>
<keyword evidence="3 5" id="KW-0862">Zinc</keyword>
<feature type="domain" description="Alcohol dehydrogenase-like C-terminal" evidence="6">
    <location>
        <begin position="196"/>
        <end position="269"/>
    </location>
</feature>
<dbReference type="InterPro" id="IPR013149">
    <property type="entry name" value="ADH-like_C"/>
</dbReference>
<evidence type="ECO:0000313" key="9">
    <source>
        <dbReference type="Proteomes" id="UP001147653"/>
    </source>
</evidence>
<evidence type="ECO:0000313" key="8">
    <source>
        <dbReference type="EMBL" id="MDA0180576.1"/>
    </source>
</evidence>
<dbReference type="GO" id="GO:0008270">
    <property type="term" value="F:zinc ion binding"/>
    <property type="evidence" value="ECO:0007669"/>
    <property type="project" value="InterPro"/>
</dbReference>
<dbReference type="GO" id="GO:0016491">
    <property type="term" value="F:oxidoreductase activity"/>
    <property type="evidence" value="ECO:0007669"/>
    <property type="project" value="UniProtKB-KW"/>
</dbReference>
<evidence type="ECO:0000259" key="7">
    <source>
        <dbReference type="Pfam" id="PF08240"/>
    </source>
</evidence>
<evidence type="ECO:0000256" key="2">
    <source>
        <dbReference type="ARBA" id="ARBA00022723"/>
    </source>
</evidence>
<dbReference type="CDD" id="cd08283">
    <property type="entry name" value="FDH_like_1"/>
    <property type="match status" value="1"/>
</dbReference>
<keyword evidence="4" id="KW-0560">Oxidoreductase</keyword>
<dbReference type="InterPro" id="IPR036291">
    <property type="entry name" value="NAD(P)-bd_dom_sf"/>
</dbReference>
<dbReference type="EMBL" id="JAPDDP010000014">
    <property type="protein sequence ID" value="MDA0180576.1"/>
    <property type="molecule type" value="Genomic_DNA"/>
</dbReference>
<accession>A0A9X3S8P9</accession>
<evidence type="ECO:0000256" key="1">
    <source>
        <dbReference type="ARBA" id="ARBA00001947"/>
    </source>
</evidence>
<reference evidence="8" key="1">
    <citation type="submission" date="2022-10" db="EMBL/GenBank/DDBJ databases">
        <title>The WGS of Solirubrobacter phytolaccae KCTC 29190.</title>
        <authorList>
            <person name="Jiang Z."/>
        </authorList>
    </citation>
    <scope>NUCLEOTIDE SEQUENCE</scope>
    <source>
        <strain evidence="8">KCTC 29190</strain>
    </source>
</reference>
<evidence type="ECO:0000256" key="3">
    <source>
        <dbReference type="ARBA" id="ARBA00022833"/>
    </source>
</evidence>
<keyword evidence="9" id="KW-1185">Reference proteome</keyword>
<comment type="caution">
    <text evidence="8">The sequence shown here is derived from an EMBL/GenBank/DDBJ whole genome shotgun (WGS) entry which is preliminary data.</text>
</comment>
<protein>
    <submittedName>
        <fullName evidence="8">Glutathione-dependent formaldehyde dehydrogenase</fullName>
    </submittedName>
</protein>
<evidence type="ECO:0000256" key="4">
    <source>
        <dbReference type="ARBA" id="ARBA00023002"/>
    </source>
</evidence>
<name>A0A9X3S8P9_9ACTN</name>
<dbReference type="InterPro" id="IPR011032">
    <property type="entry name" value="GroES-like_sf"/>
</dbReference>
<feature type="domain" description="Alcohol dehydrogenase-like N-terminal" evidence="7">
    <location>
        <begin position="25"/>
        <end position="153"/>
    </location>
</feature>
<dbReference type="PANTHER" id="PTHR42813">
    <property type="entry name" value="ZINC-TYPE ALCOHOL DEHYDROGENASE-LIKE"/>
    <property type="match status" value="1"/>
</dbReference>
<organism evidence="8 9">
    <name type="scientific">Solirubrobacter phytolaccae</name>
    <dbReference type="NCBI Taxonomy" id="1404360"/>
    <lineage>
        <taxon>Bacteria</taxon>
        <taxon>Bacillati</taxon>
        <taxon>Actinomycetota</taxon>
        <taxon>Thermoleophilia</taxon>
        <taxon>Solirubrobacterales</taxon>
        <taxon>Solirubrobacteraceae</taxon>
        <taxon>Solirubrobacter</taxon>
    </lineage>
</organism>
<comment type="cofactor">
    <cofactor evidence="1 5">
        <name>Zn(2+)</name>
        <dbReference type="ChEBI" id="CHEBI:29105"/>
    </cofactor>
</comment>
<dbReference type="Gene3D" id="3.40.50.720">
    <property type="entry name" value="NAD(P)-binding Rossmann-like Domain"/>
    <property type="match status" value="1"/>
</dbReference>
<dbReference type="Pfam" id="PF08240">
    <property type="entry name" value="ADH_N"/>
    <property type="match status" value="1"/>
</dbReference>
<dbReference type="InterPro" id="IPR002328">
    <property type="entry name" value="ADH_Zn_CS"/>
</dbReference>
<comment type="similarity">
    <text evidence="5">Belongs to the zinc-containing alcohol dehydrogenase family.</text>
</comment>
<keyword evidence="2 5" id="KW-0479">Metal-binding</keyword>
<proteinExistence type="inferred from homology"/>
<dbReference type="RefSeq" id="WP_270024891.1">
    <property type="nucleotide sequence ID" value="NZ_JAPDDP010000014.1"/>
</dbReference>
<evidence type="ECO:0000256" key="5">
    <source>
        <dbReference type="RuleBase" id="RU361277"/>
    </source>
</evidence>
<dbReference type="Proteomes" id="UP001147653">
    <property type="component" value="Unassembled WGS sequence"/>
</dbReference>